<accession>K0XPU1</accession>
<dbReference type="AlphaFoldDB" id="K0XPU1"/>
<dbReference type="STRING" id="742726.HMPREF9448_00060"/>
<dbReference type="RefSeq" id="WP_008860694.1">
    <property type="nucleotide sequence ID" value="NZ_CAXSYG010000002.1"/>
</dbReference>
<evidence type="ECO:0000313" key="2">
    <source>
        <dbReference type="EMBL" id="EJZ65890.1"/>
    </source>
</evidence>
<protein>
    <recommendedName>
        <fullName evidence="1">Hemerythrin-like domain-containing protein</fullName>
    </recommendedName>
</protein>
<organism evidence="2 3">
    <name type="scientific">Barnesiella intestinihominis YIT 11860</name>
    <dbReference type="NCBI Taxonomy" id="742726"/>
    <lineage>
        <taxon>Bacteria</taxon>
        <taxon>Pseudomonadati</taxon>
        <taxon>Bacteroidota</taxon>
        <taxon>Bacteroidia</taxon>
        <taxon>Bacteroidales</taxon>
        <taxon>Barnesiellaceae</taxon>
        <taxon>Barnesiella</taxon>
    </lineage>
</organism>
<dbReference type="Gene3D" id="1.20.120.520">
    <property type="entry name" value="nmb1532 protein domain like"/>
    <property type="match status" value="1"/>
</dbReference>
<evidence type="ECO:0000259" key="1">
    <source>
        <dbReference type="Pfam" id="PF01814"/>
    </source>
</evidence>
<dbReference type="eggNOG" id="COG2846">
    <property type="taxonomic scope" value="Bacteria"/>
</dbReference>
<comment type="caution">
    <text evidence="2">The sequence shown here is derived from an EMBL/GenBank/DDBJ whole genome shotgun (WGS) entry which is preliminary data.</text>
</comment>
<dbReference type="Proteomes" id="UP000006044">
    <property type="component" value="Unassembled WGS sequence"/>
</dbReference>
<dbReference type="EMBL" id="ADLE01000001">
    <property type="protein sequence ID" value="EJZ65890.1"/>
    <property type="molecule type" value="Genomic_DNA"/>
</dbReference>
<reference evidence="2 3" key="1">
    <citation type="submission" date="2012-08" db="EMBL/GenBank/DDBJ databases">
        <title>The Genome Sequence of Barnesiella intestinihominis YIT 11860.</title>
        <authorList>
            <consortium name="The Broad Institute Genome Sequencing Platform"/>
            <person name="Earl A."/>
            <person name="Ward D."/>
            <person name="Feldgarden M."/>
            <person name="Gevers D."/>
            <person name="Morotomi M."/>
            <person name="Walker B."/>
            <person name="Young S.K."/>
            <person name="Zeng Q."/>
            <person name="Gargeya S."/>
            <person name="Fitzgerald M."/>
            <person name="Haas B."/>
            <person name="Abouelleil A."/>
            <person name="Alvarado L."/>
            <person name="Arachchi H.M."/>
            <person name="Berlin A.M."/>
            <person name="Chapman S.B."/>
            <person name="Goldberg J."/>
            <person name="Griggs A."/>
            <person name="Gujja S."/>
            <person name="Hansen M."/>
            <person name="Howarth C."/>
            <person name="Imamovic A."/>
            <person name="Larimer J."/>
            <person name="McCowen C."/>
            <person name="Montmayeur A."/>
            <person name="Murphy C."/>
            <person name="Neiman D."/>
            <person name="Pearson M."/>
            <person name="Priest M."/>
            <person name="Roberts A."/>
            <person name="Saif S."/>
            <person name="Shea T."/>
            <person name="Sisk P."/>
            <person name="Sykes S."/>
            <person name="Wortman J."/>
            <person name="Nusbaum C."/>
            <person name="Birren B."/>
        </authorList>
    </citation>
    <scope>NUCLEOTIDE SEQUENCE [LARGE SCALE GENOMIC DNA]</scope>
    <source>
        <strain evidence="2 3">YIT 11860</strain>
    </source>
</reference>
<proteinExistence type="predicted"/>
<dbReference type="Pfam" id="PF01814">
    <property type="entry name" value="Hemerythrin"/>
    <property type="match status" value="1"/>
</dbReference>
<dbReference type="OrthoDB" id="937463at2"/>
<dbReference type="HOGENOM" id="CLU_076075_1_0_10"/>
<dbReference type="GeneID" id="77847435"/>
<sequence>MYKLGAYNQNNRMSDLVCDNYPVLLVMSRFGIALGFGDKSIGEVCRENGVHTETFLAVVNLLLDEGDVDDYKNVISAGALLEYLHNSHDYFLNFRLPAIRCNLLNAIDGGEKDISIAILRFFDEYVAEVQKHMRYEESTVFPYVNSLLAGVKPDMYSIAIFRKRHDQVEAKLTELKNILIKYYPASSSNELNSVLFDIFTCEQDLASHNYIEDYLFIPVIQTLEYNIERKK</sequence>
<feature type="domain" description="Hemerythrin-like" evidence="1">
    <location>
        <begin position="81"/>
        <end position="219"/>
    </location>
</feature>
<dbReference type="PATRIC" id="fig|742726.3.peg.56"/>
<gene>
    <name evidence="2" type="ORF">HMPREF9448_00060</name>
</gene>
<keyword evidence="3" id="KW-1185">Reference proteome</keyword>
<dbReference type="InterPro" id="IPR012312">
    <property type="entry name" value="Hemerythrin-like"/>
</dbReference>
<name>K0XPU1_9BACT</name>
<evidence type="ECO:0000313" key="3">
    <source>
        <dbReference type="Proteomes" id="UP000006044"/>
    </source>
</evidence>